<feature type="signal peptide" evidence="1">
    <location>
        <begin position="1"/>
        <end position="21"/>
    </location>
</feature>
<protein>
    <submittedName>
        <fullName evidence="2">Uncharacterized protein</fullName>
    </submittedName>
</protein>
<sequence>MARLTTTLSTIALAMVSFTLASTTQSAHRACGLGANFSGCLSSRPTPSRPTSTWSTLSSSVRSASFSATPLFSKKLEPVEERAETVIQTVFVPTTVLIKLSSSSTSQLPPCSTNVLPPDHNPSFEDGPSIWSRKPTFNPVALDDFGKNFPKYWDTFEGVQDSEGKVRISIQPKSSAPFPPDDGINATYIRYQAGAYTVPTTLYHNNVTTLYDHIYNCTVKT</sequence>
<gene>
    <name evidence="2" type="ORF">T440DRAFT_515512</name>
</gene>
<proteinExistence type="predicted"/>
<accession>A0A6A7BDD0</accession>
<organism evidence="2 3">
    <name type="scientific">Plenodomus tracheiphilus IPT5</name>
    <dbReference type="NCBI Taxonomy" id="1408161"/>
    <lineage>
        <taxon>Eukaryota</taxon>
        <taxon>Fungi</taxon>
        <taxon>Dikarya</taxon>
        <taxon>Ascomycota</taxon>
        <taxon>Pezizomycotina</taxon>
        <taxon>Dothideomycetes</taxon>
        <taxon>Pleosporomycetidae</taxon>
        <taxon>Pleosporales</taxon>
        <taxon>Pleosporineae</taxon>
        <taxon>Leptosphaeriaceae</taxon>
        <taxon>Plenodomus</taxon>
    </lineage>
</organism>
<evidence type="ECO:0000313" key="3">
    <source>
        <dbReference type="Proteomes" id="UP000799423"/>
    </source>
</evidence>
<reference evidence="2" key="1">
    <citation type="submission" date="2020-01" db="EMBL/GenBank/DDBJ databases">
        <authorList>
            <consortium name="DOE Joint Genome Institute"/>
            <person name="Haridas S."/>
            <person name="Albert R."/>
            <person name="Binder M."/>
            <person name="Bloem J."/>
            <person name="Labutti K."/>
            <person name="Salamov A."/>
            <person name="Andreopoulos B."/>
            <person name="Baker S.E."/>
            <person name="Barry K."/>
            <person name="Bills G."/>
            <person name="Bluhm B.H."/>
            <person name="Cannon C."/>
            <person name="Castanera R."/>
            <person name="Culley D.E."/>
            <person name="Daum C."/>
            <person name="Ezra D."/>
            <person name="Gonzalez J.B."/>
            <person name="Henrissat B."/>
            <person name="Kuo A."/>
            <person name="Liang C."/>
            <person name="Lipzen A."/>
            <person name="Lutzoni F."/>
            <person name="Magnuson J."/>
            <person name="Mondo S."/>
            <person name="Nolan M."/>
            <person name="Ohm R."/>
            <person name="Pangilinan J."/>
            <person name="Park H.-J."/>
            <person name="Ramirez L."/>
            <person name="Alfaro M."/>
            <person name="Sun H."/>
            <person name="Tritt A."/>
            <person name="Yoshinaga Y."/>
            <person name="Zwiers L.-H."/>
            <person name="Turgeon B.G."/>
            <person name="Goodwin S.B."/>
            <person name="Spatafora J.W."/>
            <person name="Crous P.W."/>
            <person name="Grigoriev I.V."/>
        </authorList>
    </citation>
    <scope>NUCLEOTIDE SEQUENCE</scope>
    <source>
        <strain evidence="2">IPT5</strain>
    </source>
</reference>
<dbReference type="EMBL" id="MU006295">
    <property type="protein sequence ID" value="KAF2853370.1"/>
    <property type="molecule type" value="Genomic_DNA"/>
</dbReference>
<evidence type="ECO:0000313" key="2">
    <source>
        <dbReference type="EMBL" id="KAF2853370.1"/>
    </source>
</evidence>
<keyword evidence="3" id="KW-1185">Reference proteome</keyword>
<feature type="chain" id="PRO_5025365452" evidence="1">
    <location>
        <begin position="22"/>
        <end position="221"/>
    </location>
</feature>
<dbReference type="Proteomes" id="UP000799423">
    <property type="component" value="Unassembled WGS sequence"/>
</dbReference>
<dbReference type="AlphaFoldDB" id="A0A6A7BDD0"/>
<name>A0A6A7BDD0_9PLEO</name>
<evidence type="ECO:0000256" key="1">
    <source>
        <dbReference type="SAM" id="SignalP"/>
    </source>
</evidence>
<keyword evidence="1" id="KW-0732">Signal</keyword>